<evidence type="ECO:0000313" key="5">
    <source>
        <dbReference type="Proteomes" id="UP000264541"/>
    </source>
</evidence>
<dbReference type="EMBL" id="QVTE01000034">
    <property type="protein sequence ID" value="RFU68315.1"/>
    <property type="molecule type" value="Genomic_DNA"/>
</dbReference>
<dbReference type="AlphaFoldDB" id="A0A372LM94"/>
<name>A0A372LM94_9BACI</name>
<keyword evidence="5" id="KW-1185">Reference proteome</keyword>
<gene>
    <name evidence="4" type="ORF">D0469_12440</name>
</gene>
<accession>A0A372LM94</accession>
<dbReference type="GO" id="GO:0016798">
    <property type="term" value="F:hydrolase activity, acting on glycosyl bonds"/>
    <property type="evidence" value="ECO:0007669"/>
    <property type="project" value="UniProtKB-KW"/>
</dbReference>
<evidence type="ECO:0000259" key="2">
    <source>
        <dbReference type="Pfam" id="PF09992"/>
    </source>
</evidence>
<dbReference type="Gene3D" id="2.60.120.430">
    <property type="entry name" value="Galactose-binding lectin"/>
    <property type="match status" value="1"/>
</dbReference>
<organism evidence="4 5">
    <name type="scientific">Peribacillus saganii</name>
    <dbReference type="NCBI Taxonomy" id="2303992"/>
    <lineage>
        <taxon>Bacteria</taxon>
        <taxon>Bacillati</taxon>
        <taxon>Bacillota</taxon>
        <taxon>Bacilli</taxon>
        <taxon>Bacillales</taxon>
        <taxon>Bacillaceae</taxon>
        <taxon>Peribacillus</taxon>
    </lineage>
</organism>
<dbReference type="Gene3D" id="2.60.40.1220">
    <property type="match status" value="1"/>
</dbReference>
<dbReference type="InterPro" id="IPR032812">
    <property type="entry name" value="SbsA_Ig"/>
</dbReference>
<dbReference type="InterPro" id="IPR014755">
    <property type="entry name" value="Cu-Rt/internalin_Ig-like"/>
</dbReference>
<proteinExistence type="predicted"/>
<protein>
    <submittedName>
        <fullName evidence="4">Phosphodiester glycosidase family protein</fullName>
    </submittedName>
</protein>
<dbReference type="InterPro" id="IPR018711">
    <property type="entry name" value="NAGPA"/>
</dbReference>
<keyword evidence="4" id="KW-0378">Hydrolase</keyword>
<keyword evidence="4" id="KW-0326">Glycosidase</keyword>
<evidence type="ECO:0000313" key="4">
    <source>
        <dbReference type="EMBL" id="RFU68315.1"/>
    </source>
</evidence>
<dbReference type="Gene3D" id="2.60.40.1080">
    <property type="match status" value="1"/>
</dbReference>
<sequence>MKLLPFNRLKKKRKVVCSLKRYTKSIAFVLSFFVAALLFESSVLAAPINLTPGVQLNKTKPIVANKTQSVNILNVNLNDPYTTIDLGVASPLTKLTALTNLAKQHTYENHHVVGAVNASFFHFDTGNPSFLLARNNQIMNLGTGAEADTGFMHVPAAFGINEKGLGLIDRYNLNMSITHHNQTYTLSGVNRNREADESILYTSTWRYDNTRTNSTGMEIVVKNLSKNINSSVGFGESIEGKVASIRPYGQTTSATIPPDGYVISAAGLSVDQIRALKIGDPISLKIDVDAKWKNAKFILASGPLLVQGGKTNMTIAPTSPRATARTARTAVAIDSTGRKVFMVTVDIKSGVSGGMTMKEFADHLVKLGAYQAINLDGGGSTTMAARIPGDRYASLVNMPSGGSQRSISAILEAVSTAPYGAPVKISARKTTEGNIILGSSAQFEVTSALDNYNNLLPINNQNITLVADSRIGRIEGNKFIAEKVGTGNVIVKYGNVQAAVPVTVTSSVARLTASPSPLYIGKGKSQKITVNAYDAGGKSLAIDQGLINWSVQGSIGTIQNGIFTASAADGTGTLAAEFGGKKVSVPVTVSDKPVTIQSLDSTGGWRAESAKSKTAFSVIQNGTQKEGNGAVQLSYDFSGTGTGTSASYLVAPNRIAVPGQPMKIGVWVHGDGKKHWLRGKLFDAAGKAVTVDFTVPGGLNWYGWRYVEAAVPSNVTYPLSLERVYFAETVEVNKNKGSIYLDRLQAIYTDNHSERYFTASNPPAVAAEKEWTVKFNMEMNKASINNSTVYVEDETGTRQPVSVSVTSDLKAVKVSAPAEGYEAGKNYQLVITRHVASSKGKPMTKDVYKVFTVK</sequence>
<dbReference type="Pfam" id="PF09992">
    <property type="entry name" value="NAGPA"/>
    <property type="match status" value="1"/>
</dbReference>
<evidence type="ECO:0000256" key="1">
    <source>
        <dbReference type="ARBA" id="ARBA00022729"/>
    </source>
</evidence>
<keyword evidence="1" id="KW-0732">Signal</keyword>
<dbReference type="Proteomes" id="UP000264541">
    <property type="component" value="Unassembled WGS sequence"/>
</dbReference>
<evidence type="ECO:0000259" key="3">
    <source>
        <dbReference type="Pfam" id="PF13205"/>
    </source>
</evidence>
<dbReference type="PANTHER" id="PTHR40446:SF2">
    <property type="entry name" value="N-ACETYLGLUCOSAMINE-1-PHOSPHODIESTER ALPHA-N-ACETYLGLUCOSAMINIDASE"/>
    <property type="match status" value="1"/>
</dbReference>
<feature type="domain" description="SbsA Ig-like" evidence="3">
    <location>
        <begin position="762"/>
        <end position="852"/>
    </location>
</feature>
<reference evidence="4 5" key="1">
    <citation type="submission" date="2018-08" db="EMBL/GenBank/DDBJ databases">
        <title>Bacillus chawlae sp. nov., Bacillus glennii sp. nov., and Bacillus saganii sp. nov. Isolated from the Vehicle Assembly Building at Kennedy Space Center where the Viking Spacecraft were Assembled.</title>
        <authorList>
            <person name="Seuylemezian A."/>
            <person name="Vaishampayan P."/>
        </authorList>
    </citation>
    <scope>NUCLEOTIDE SEQUENCE [LARGE SCALE GENOMIC DNA]</scope>
    <source>
        <strain evidence="4 5">V47-23a</strain>
    </source>
</reference>
<dbReference type="PANTHER" id="PTHR40446">
    <property type="entry name" value="N-ACETYLGLUCOSAMINE-1-PHOSPHODIESTER ALPHA-N-ACETYLGLUCOSAMINIDASE"/>
    <property type="match status" value="1"/>
</dbReference>
<feature type="domain" description="Phosphodiester glycosidase" evidence="2">
    <location>
        <begin position="239"/>
        <end position="409"/>
    </location>
</feature>
<dbReference type="Pfam" id="PF13205">
    <property type="entry name" value="Big_5"/>
    <property type="match status" value="1"/>
</dbReference>
<comment type="caution">
    <text evidence="4">The sequence shown here is derived from an EMBL/GenBank/DDBJ whole genome shotgun (WGS) entry which is preliminary data.</text>
</comment>